<evidence type="ECO:0000313" key="2">
    <source>
        <dbReference type="Proteomes" id="UP000224101"/>
    </source>
</evidence>
<dbReference type="RefSeq" id="YP_009609806.1">
    <property type="nucleotide sequence ID" value="NC_041997.1"/>
</dbReference>
<sequence>MTQAYDLDQCYTAGELRSRGYNFPEVVPDCAWVPRDSVVFKIEDWKAEVQDGVIVLLYSIGAYFFEPFRWISAEFFVESVKT</sequence>
<dbReference type="GeneID" id="40085891"/>
<name>A0A218M367_9CAUD</name>
<keyword evidence="2" id="KW-1185">Reference proteome</keyword>
<protein>
    <submittedName>
        <fullName evidence="1">Uncharacterized protein</fullName>
    </submittedName>
</protein>
<accession>A0A218M367</accession>
<dbReference type="EMBL" id="KY979132">
    <property type="protein sequence ID" value="ASD50487.1"/>
    <property type="molecule type" value="Genomic_DNA"/>
</dbReference>
<dbReference type="KEGG" id="vg:40085891"/>
<dbReference type="Proteomes" id="UP000224101">
    <property type="component" value="Segment"/>
</dbReference>
<evidence type="ECO:0000313" key="1">
    <source>
        <dbReference type="EMBL" id="ASD50487.1"/>
    </source>
</evidence>
<proteinExistence type="predicted"/>
<organism evidence="1 2">
    <name type="scientific">Acidovorax phage ACP17</name>
    <dbReference type="NCBI Taxonomy" id="2010329"/>
    <lineage>
        <taxon>Viruses</taxon>
        <taxon>Duplodnaviria</taxon>
        <taxon>Heunggongvirae</taxon>
        <taxon>Uroviricota</taxon>
        <taxon>Caudoviricetes</taxon>
        <taxon>Busanvirus</taxon>
        <taxon>Busanvirus ACP17</taxon>
    </lineage>
</organism>
<reference evidence="1 2" key="1">
    <citation type="submission" date="2017-08" db="EMBL/GenBank/DDBJ databases">
        <title>Characterization and complete genome sequence of novel bacteriophage infecting the causal agent of bacterial fruit blotch, Acidovorax citrulli.</title>
        <authorList>
            <person name="Midani A.R."/>
            <person name="Park S.-H."/>
            <person name="Choi T.-J."/>
        </authorList>
    </citation>
    <scope>NUCLEOTIDE SEQUENCE [LARGE SCALE GENOMIC DNA]</scope>
</reference>